<evidence type="ECO:0000256" key="1">
    <source>
        <dbReference type="ARBA" id="ARBA00005417"/>
    </source>
</evidence>
<keyword evidence="2" id="KW-0813">Transport</keyword>
<dbReference type="RefSeq" id="WP_154532230.1">
    <property type="nucleotide sequence ID" value="NZ_JAQXTV010000244.1"/>
</dbReference>
<evidence type="ECO:0000259" key="5">
    <source>
        <dbReference type="PROSITE" id="PS50893"/>
    </source>
</evidence>
<gene>
    <name evidence="6" type="ORF">FYJ33_13265</name>
</gene>
<evidence type="ECO:0000256" key="3">
    <source>
        <dbReference type="ARBA" id="ARBA00022741"/>
    </source>
</evidence>
<dbReference type="Pfam" id="PF00005">
    <property type="entry name" value="ABC_tran"/>
    <property type="match status" value="1"/>
</dbReference>
<evidence type="ECO:0000313" key="6">
    <source>
        <dbReference type="EMBL" id="MSR92334.1"/>
    </source>
</evidence>
<name>A0A7X2N075_9CLOT</name>
<protein>
    <submittedName>
        <fullName evidence="6">ABC transporter ATP-binding protein</fullName>
    </submittedName>
</protein>
<dbReference type="AlphaFoldDB" id="A0A7X2N075"/>
<keyword evidence="3" id="KW-0547">Nucleotide-binding</keyword>
<sequence length="237" mass="26262">MMILNLSNVTKIISKKTILDNINLSVNEGEIFGFLGPNGAGKTTTIKIITGLIKPNSGEITINNVKLSENKLKAISNVGAIVENPALYDYLTGLDNLKIVAKLRNVKKNDLDYIIENILDKNRLNDKVKKYSLGMKERLAIGCAMVGNPKLLILDEPTNGLDPEGIIDLRNLLKHLAHDKKMTIFLSSHQLSEIQNTCDRVAFLKNGKIITTESVDDILKMDGTLEEKYISLMNKEG</sequence>
<dbReference type="Gene3D" id="3.40.50.300">
    <property type="entry name" value="P-loop containing nucleotide triphosphate hydrolases"/>
    <property type="match status" value="1"/>
</dbReference>
<dbReference type="PANTHER" id="PTHR43335:SF4">
    <property type="entry name" value="ABC TRANSPORTER, ATP-BINDING PROTEIN"/>
    <property type="match status" value="1"/>
</dbReference>
<comment type="caution">
    <text evidence="6">The sequence shown here is derived from an EMBL/GenBank/DDBJ whole genome shotgun (WGS) entry which is preliminary data.</text>
</comment>
<dbReference type="Proteomes" id="UP000460287">
    <property type="component" value="Unassembled WGS sequence"/>
</dbReference>
<dbReference type="GO" id="GO:0005524">
    <property type="term" value="F:ATP binding"/>
    <property type="evidence" value="ECO:0007669"/>
    <property type="project" value="UniProtKB-KW"/>
</dbReference>
<dbReference type="InterPro" id="IPR027417">
    <property type="entry name" value="P-loop_NTPase"/>
</dbReference>
<reference evidence="6 7" key="1">
    <citation type="submission" date="2019-08" db="EMBL/GenBank/DDBJ databases">
        <title>In-depth cultivation of the pig gut microbiome towards novel bacterial diversity and tailored functional studies.</title>
        <authorList>
            <person name="Wylensek D."/>
            <person name="Hitch T.C.A."/>
            <person name="Clavel T."/>
        </authorList>
    </citation>
    <scope>NUCLEOTIDE SEQUENCE [LARGE SCALE GENOMIC DNA]</scope>
    <source>
        <strain evidence="6 7">WCA-383-APC-5B</strain>
    </source>
</reference>
<dbReference type="EMBL" id="VULX01000028">
    <property type="protein sequence ID" value="MSR92334.1"/>
    <property type="molecule type" value="Genomic_DNA"/>
</dbReference>
<evidence type="ECO:0000256" key="4">
    <source>
        <dbReference type="ARBA" id="ARBA00022840"/>
    </source>
</evidence>
<dbReference type="InterPro" id="IPR003593">
    <property type="entry name" value="AAA+_ATPase"/>
</dbReference>
<organism evidence="6 7">
    <name type="scientific">Inconstantimicrobium porci</name>
    <dbReference type="NCBI Taxonomy" id="2652291"/>
    <lineage>
        <taxon>Bacteria</taxon>
        <taxon>Bacillati</taxon>
        <taxon>Bacillota</taxon>
        <taxon>Clostridia</taxon>
        <taxon>Eubacteriales</taxon>
        <taxon>Clostridiaceae</taxon>
        <taxon>Inconstantimicrobium</taxon>
    </lineage>
</organism>
<comment type="similarity">
    <text evidence="1">Belongs to the ABC transporter superfamily.</text>
</comment>
<dbReference type="SUPFAM" id="SSF52540">
    <property type="entry name" value="P-loop containing nucleoside triphosphate hydrolases"/>
    <property type="match status" value="1"/>
</dbReference>
<proteinExistence type="inferred from homology"/>
<dbReference type="InterPro" id="IPR003439">
    <property type="entry name" value="ABC_transporter-like_ATP-bd"/>
</dbReference>
<evidence type="ECO:0000313" key="7">
    <source>
        <dbReference type="Proteomes" id="UP000460287"/>
    </source>
</evidence>
<evidence type="ECO:0000256" key="2">
    <source>
        <dbReference type="ARBA" id="ARBA00022448"/>
    </source>
</evidence>
<keyword evidence="4 6" id="KW-0067">ATP-binding</keyword>
<dbReference type="SMART" id="SM00382">
    <property type="entry name" value="AAA"/>
    <property type="match status" value="1"/>
</dbReference>
<feature type="domain" description="ABC transporter" evidence="5">
    <location>
        <begin position="4"/>
        <end position="231"/>
    </location>
</feature>
<accession>A0A7X2N075</accession>
<dbReference type="PANTHER" id="PTHR43335">
    <property type="entry name" value="ABC TRANSPORTER, ATP-BINDING PROTEIN"/>
    <property type="match status" value="1"/>
</dbReference>
<dbReference type="GO" id="GO:0016887">
    <property type="term" value="F:ATP hydrolysis activity"/>
    <property type="evidence" value="ECO:0007669"/>
    <property type="project" value="InterPro"/>
</dbReference>
<keyword evidence="7" id="KW-1185">Reference proteome</keyword>
<dbReference type="PROSITE" id="PS50893">
    <property type="entry name" value="ABC_TRANSPORTER_2"/>
    <property type="match status" value="1"/>
</dbReference>